<dbReference type="Proteomes" id="UP000318349">
    <property type="component" value="Unassembled WGS sequence"/>
</dbReference>
<gene>
    <name evidence="2" type="ORF">FHP89_12360</name>
</gene>
<proteinExistence type="predicted"/>
<protein>
    <submittedName>
        <fullName evidence="2">Glycosyltransferase family 2 protein</fullName>
    </submittedName>
</protein>
<keyword evidence="2" id="KW-0808">Transferase</keyword>
<dbReference type="InterPro" id="IPR001173">
    <property type="entry name" value="Glyco_trans_2-like"/>
</dbReference>
<evidence type="ECO:0000259" key="1">
    <source>
        <dbReference type="Pfam" id="PF00535"/>
    </source>
</evidence>
<comment type="caution">
    <text evidence="2">The sequence shown here is derived from an EMBL/GenBank/DDBJ whole genome shotgun (WGS) entry which is preliminary data.</text>
</comment>
<dbReference type="InterPro" id="IPR029044">
    <property type="entry name" value="Nucleotide-diphossugar_trans"/>
</dbReference>
<dbReference type="GO" id="GO:0016758">
    <property type="term" value="F:hexosyltransferase activity"/>
    <property type="evidence" value="ECO:0007669"/>
    <property type="project" value="UniProtKB-ARBA"/>
</dbReference>
<reference evidence="2 3" key="1">
    <citation type="submission" date="2019-07" db="EMBL/GenBank/DDBJ databases">
        <title>The pathways for chlorine oxyanion respiration interact through the shared metabolite chlorate.</title>
        <authorList>
            <person name="Barnum T.P."/>
            <person name="Cheng Y."/>
            <person name="Hill K.A."/>
            <person name="Lucas L.N."/>
            <person name="Carlson H.K."/>
            <person name="Coates J.D."/>
        </authorList>
    </citation>
    <scope>NUCLEOTIDE SEQUENCE [LARGE SCALE GENOMIC DNA]</scope>
    <source>
        <strain evidence="2 3">SFB-1</strain>
    </source>
</reference>
<dbReference type="Gene3D" id="3.90.550.10">
    <property type="entry name" value="Spore Coat Polysaccharide Biosynthesis Protein SpsA, Chain A"/>
    <property type="match status" value="1"/>
</dbReference>
<feature type="domain" description="Glycosyltransferase 2-like" evidence="1">
    <location>
        <begin position="3"/>
        <end position="158"/>
    </location>
</feature>
<dbReference type="PANTHER" id="PTHR22916">
    <property type="entry name" value="GLYCOSYLTRANSFERASE"/>
    <property type="match status" value="1"/>
</dbReference>
<evidence type="ECO:0000313" key="2">
    <source>
        <dbReference type="EMBL" id="TVO75740.1"/>
    </source>
</evidence>
<organism evidence="2 3">
    <name type="scientific">Denitromonas halophila</name>
    <dbReference type="NCBI Taxonomy" id="1629404"/>
    <lineage>
        <taxon>Bacteria</taxon>
        <taxon>Pseudomonadati</taxon>
        <taxon>Pseudomonadota</taxon>
        <taxon>Betaproteobacteria</taxon>
        <taxon>Rhodocyclales</taxon>
        <taxon>Zoogloeaceae</taxon>
        <taxon>Denitromonas</taxon>
    </lineage>
</organism>
<sequence>MISVCLAAYNGAAHIRQQIDSILSQLSAADELIISDDGSTDATRDLVAAIADTRIRLIDGPRKGLIRNFEHALGNARGDLVFLCDQDDLWLPDKVERMAIELDIAMLAVSDCRVVDDSLNLVHPSFFALNGSRPGFIRNLLKNGYLGCCMAFRRELLSTALPFPSHLPMHDWWLGLVGQMTGGVRFIDTPLSLYRRHGGNASISGEKSTFPLHVRLRWRLYLLVQLAKRRLRAPSIIRNTPP</sequence>
<dbReference type="EMBL" id="VMNI01000011">
    <property type="protein sequence ID" value="TVO75740.1"/>
    <property type="molecule type" value="Genomic_DNA"/>
</dbReference>
<evidence type="ECO:0000313" key="3">
    <source>
        <dbReference type="Proteomes" id="UP000318349"/>
    </source>
</evidence>
<dbReference type="Pfam" id="PF00535">
    <property type="entry name" value="Glycos_transf_2"/>
    <property type="match status" value="1"/>
</dbReference>
<dbReference type="AlphaFoldDB" id="A0A557SE86"/>
<accession>A0A557SE86</accession>
<name>A0A557SE86_9RHOO</name>
<dbReference type="CDD" id="cd04196">
    <property type="entry name" value="GT_2_like_d"/>
    <property type="match status" value="1"/>
</dbReference>
<dbReference type="PANTHER" id="PTHR22916:SF3">
    <property type="entry name" value="UDP-GLCNAC:BETAGAL BETA-1,3-N-ACETYLGLUCOSAMINYLTRANSFERASE-LIKE PROTEIN 1"/>
    <property type="match status" value="1"/>
</dbReference>
<dbReference type="SUPFAM" id="SSF53448">
    <property type="entry name" value="Nucleotide-diphospho-sugar transferases"/>
    <property type="match status" value="1"/>
</dbReference>